<dbReference type="GO" id="GO:0016705">
    <property type="term" value="F:oxidoreductase activity, acting on paired donors, with incorporation or reduction of molecular oxygen"/>
    <property type="evidence" value="ECO:0007669"/>
    <property type="project" value="InterPro"/>
</dbReference>
<dbReference type="GO" id="GO:0004497">
    <property type="term" value="F:monooxygenase activity"/>
    <property type="evidence" value="ECO:0007669"/>
    <property type="project" value="UniProtKB-KW"/>
</dbReference>
<keyword evidence="3" id="KW-0479">Metal-binding</keyword>
<dbReference type="GO" id="GO:0005506">
    <property type="term" value="F:iron ion binding"/>
    <property type="evidence" value="ECO:0007669"/>
    <property type="project" value="InterPro"/>
</dbReference>
<dbReference type="PANTHER" id="PTHR47950">
    <property type="entry name" value="CYTOCHROME P450, FAMILY 76, SUBFAMILY C, POLYPEPTIDE 5-RELATED"/>
    <property type="match status" value="1"/>
</dbReference>
<evidence type="ECO:0000256" key="4">
    <source>
        <dbReference type="ARBA" id="ARBA00023002"/>
    </source>
</evidence>
<keyword evidence="8" id="KW-1185">Reference proteome</keyword>
<keyword evidence="6" id="KW-0503">Monooxygenase</keyword>
<keyword evidence="5" id="KW-0408">Iron</keyword>
<protein>
    <recommendedName>
        <fullName evidence="9">Cytochrome P450</fullName>
    </recommendedName>
</protein>
<evidence type="ECO:0000256" key="6">
    <source>
        <dbReference type="ARBA" id="ARBA00023033"/>
    </source>
</evidence>
<dbReference type="InterPro" id="IPR001128">
    <property type="entry name" value="Cyt_P450"/>
</dbReference>
<evidence type="ECO:0008006" key="9">
    <source>
        <dbReference type="Google" id="ProtNLM"/>
    </source>
</evidence>
<dbReference type="Gene3D" id="1.10.630.10">
    <property type="entry name" value="Cytochrome P450"/>
    <property type="match status" value="1"/>
</dbReference>
<evidence type="ECO:0000256" key="5">
    <source>
        <dbReference type="ARBA" id="ARBA00023004"/>
    </source>
</evidence>
<evidence type="ECO:0000313" key="8">
    <source>
        <dbReference type="Proteomes" id="UP001459277"/>
    </source>
</evidence>
<dbReference type="Proteomes" id="UP001459277">
    <property type="component" value="Unassembled WGS sequence"/>
</dbReference>
<keyword evidence="2" id="KW-0349">Heme</keyword>
<dbReference type="EMBL" id="JAZDWU010000007">
    <property type="protein sequence ID" value="KAK9995688.1"/>
    <property type="molecule type" value="Genomic_DNA"/>
</dbReference>
<proteinExistence type="inferred from homology"/>
<comment type="similarity">
    <text evidence="1">Belongs to the cytochrome P450 family.</text>
</comment>
<reference evidence="7 8" key="1">
    <citation type="submission" date="2024-01" db="EMBL/GenBank/DDBJ databases">
        <title>A telomere-to-telomere, gap-free genome of sweet tea (Lithocarpus litseifolius).</title>
        <authorList>
            <person name="Zhou J."/>
        </authorList>
    </citation>
    <scope>NUCLEOTIDE SEQUENCE [LARGE SCALE GENOMIC DNA]</scope>
    <source>
        <strain evidence="7">Zhou-2022a</strain>
        <tissue evidence="7">Leaf</tissue>
    </source>
</reference>
<dbReference type="InterPro" id="IPR036396">
    <property type="entry name" value="Cyt_P450_sf"/>
</dbReference>
<evidence type="ECO:0000256" key="1">
    <source>
        <dbReference type="ARBA" id="ARBA00010617"/>
    </source>
</evidence>
<dbReference type="Pfam" id="PF00067">
    <property type="entry name" value="p450"/>
    <property type="match status" value="1"/>
</dbReference>
<comment type="caution">
    <text evidence="7">The sequence shown here is derived from an EMBL/GenBank/DDBJ whole genome shotgun (WGS) entry which is preliminary data.</text>
</comment>
<gene>
    <name evidence="7" type="ORF">SO802_020374</name>
</gene>
<name>A0AAW2CDZ8_9ROSI</name>
<dbReference type="PRINTS" id="PR00463">
    <property type="entry name" value="EP450I"/>
</dbReference>
<dbReference type="AlphaFoldDB" id="A0AAW2CDZ8"/>
<evidence type="ECO:0000313" key="7">
    <source>
        <dbReference type="EMBL" id="KAK9995688.1"/>
    </source>
</evidence>
<dbReference type="SUPFAM" id="SSF48264">
    <property type="entry name" value="Cytochrome P450"/>
    <property type="match status" value="1"/>
</dbReference>
<keyword evidence="4" id="KW-0560">Oxidoreductase</keyword>
<dbReference type="GO" id="GO:0020037">
    <property type="term" value="F:heme binding"/>
    <property type="evidence" value="ECO:0007669"/>
    <property type="project" value="InterPro"/>
</dbReference>
<dbReference type="PANTHER" id="PTHR47950:SF4">
    <property type="entry name" value="GERANIOL 8-HYDROXYLASE-LIKE"/>
    <property type="match status" value="1"/>
</dbReference>
<organism evidence="7 8">
    <name type="scientific">Lithocarpus litseifolius</name>
    <dbReference type="NCBI Taxonomy" id="425828"/>
    <lineage>
        <taxon>Eukaryota</taxon>
        <taxon>Viridiplantae</taxon>
        <taxon>Streptophyta</taxon>
        <taxon>Embryophyta</taxon>
        <taxon>Tracheophyta</taxon>
        <taxon>Spermatophyta</taxon>
        <taxon>Magnoliopsida</taxon>
        <taxon>eudicotyledons</taxon>
        <taxon>Gunneridae</taxon>
        <taxon>Pentapetalae</taxon>
        <taxon>rosids</taxon>
        <taxon>fabids</taxon>
        <taxon>Fagales</taxon>
        <taxon>Fagaceae</taxon>
        <taxon>Lithocarpus</taxon>
    </lineage>
</organism>
<accession>A0AAW2CDZ8</accession>
<sequence>MVVELLRNPELMKNVQNEVRGIIGHTKDKAKDNLDKMHYLNAVIKETLRFHPPLALLVRQESIQDAKIQGYDFATGTQVFINVWAIGRDLGLWDNPKKFHPERFLTYSIDFKGHDF</sequence>
<evidence type="ECO:0000256" key="3">
    <source>
        <dbReference type="ARBA" id="ARBA00022723"/>
    </source>
</evidence>
<dbReference type="InterPro" id="IPR002401">
    <property type="entry name" value="Cyt_P450_E_grp-I"/>
</dbReference>
<evidence type="ECO:0000256" key="2">
    <source>
        <dbReference type="ARBA" id="ARBA00022617"/>
    </source>
</evidence>